<accession>A0A5J4Q486</accession>
<sequence>MIYTNISRTSFINFTDNVYLLLGRFTDNHIKFSMTSLFSTFDSTFLSSNGSLIFLHLKCNAILVKCQRTVKSIQDNKLNL</sequence>
<reference evidence="1" key="1">
    <citation type="submission" date="2019-03" db="EMBL/GenBank/DDBJ databases">
        <title>Single cell metagenomics reveals metabolic interactions within the superorganism composed of flagellate Streblomastix strix and complex community of Bacteroidetes bacteria on its surface.</title>
        <authorList>
            <person name="Treitli S.C."/>
            <person name="Kolisko M."/>
            <person name="Husnik F."/>
            <person name="Keeling P."/>
            <person name="Hampl V."/>
        </authorList>
    </citation>
    <scope>NUCLEOTIDE SEQUENCE</scope>
    <source>
        <strain evidence="1">STM</strain>
    </source>
</reference>
<protein>
    <submittedName>
        <fullName evidence="1">Uncharacterized protein</fullName>
    </submittedName>
</protein>
<name>A0A5J4Q486_9ZZZZ</name>
<dbReference type="AlphaFoldDB" id="A0A5J4Q486"/>
<organism evidence="1">
    <name type="scientific">termite gut metagenome</name>
    <dbReference type="NCBI Taxonomy" id="433724"/>
    <lineage>
        <taxon>unclassified sequences</taxon>
        <taxon>metagenomes</taxon>
        <taxon>organismal metagenomes</taxon>
    </lineage>
</organism>
<proteinExistence type="predicted"/>
<gene>
    <name evidence="1" type="ORF">EZS27_033703</name>
</gene>
<evidence type="ECO:0000313" key="1">
    <source>
        <dbReference type="EMBL" id="KAA6315909.1"/>
    </source>
</evidence>
<comment type="caution">
    <text evidence="1">The sequence shown here is derived from an EMBL/GenBank/DDBJ whole genome shotgun (WGS) entry which is preliminary data.</text>
</comment>
<dbReference type="EMBL" id="SNRY01005076">
    <property type="protein sequence ID" value="KAA6315909.1"/>
    <property type="molecule type" value="Genomic_DNA"/>
</dbReference>